<reference evidence="3 5" key="1">
    <citation type="journal article" date="2003" name="J. Gen. Virol.">
        <title>The human cytomegalovirus genome revisited: comparison with the chimpanzee cytomegalovirus genome.</title>
        <authorList>
            <person name="Davison A.J."/>
            <person name="Dolan A."/>
            <person name="Akter P."/>
            <person name="Addison C."/>
            <person name="Dargan D.J."/>
            <person name="Alcendor D.J."/>
            <person name="McGeoch D.J."/>
            <person name="Hayward G.S."/>
        </authorList>
    </citation>
    <scope>NUCLEOTIDE SEQUENCE [LARGE SCALE GENOMIC DNA]</scope>
    <source>
        <strain evidence="3">Heberling</strain>
    </source>
</reference>
<evidence type="ECO:0000256" key="2">
    <source>
        <dbReference type="SAM" id="MobiDB-lite"/>
    </source>
</evidence>
<accession>Q8QS11</accession>
<dbReference type="EMBL" id="MZ151943">
    <property type="protein sequence ID" value="QXV67837.1"/>
    <property type="molecule type" value="Genomic_DNA"/>
</dbReference>
<name>Q8QS11_9BETA</name>
<feature type="compositionally biased region" description="Low complexity" evidence="2">
    <location>
        <begin position="182"/>
        <end position="199"/>
    </location>
</feature>
<evidence type="ECO:0000313" key="3">
    <source>
        <dbReference type="EMBL" id="AAM00727.1"/>
    </source>
</evidence>
<dbReference type="KEGG" id="vg:935487"/>
<evidence type="ECO:0000313" key="4">
    <source>
        <dbReference type="EMBL" id="QXV67837.1"/>
    </source>
</evidence>
<reference evidence="4" key="2">
    <citation type="submission" date="2021-05" db="EMBL/GenBank/DDBJ databases">
        <title>Cloning and multi-omic analysis of chimpanzee cytomegalovirus: a resource for comparative functional genomics.</title>
        <authorList>
            <person name="Phan Q.V."/>
        </authorList>
    </citation>
    <scope>NUCLEOTIDE SEQUENCE</scope>
    <source>
        <strain evidence="4">Heberling</strain>
    </source>
</reference>
<evidence type="ECO:0000256" key="1">
    <source>
        <dbReference type="ARBA" id="ARBA00007827"/>
    </source>
</evidence>
<dbReference type="Proteomes" id="UP000099188">
    <property type="component" value="Segment"/>
</dbReference>
<dbReference type="InterPro" id="IPR007616">
    <property type="entry name" value="Herpes_U59/UL88"/>
</dbReference>
<keyword evidence="5" id="KW-1185">Reference proteome</keyword>
<sequence length="514" mass="56072">MMEAAASASATASRLGGGATGGSASSSFLEEDDRLAPGWRDAALVQGDGSVREHAFKNVALSELVRRVIPPPPDADEGVVFASELSLYSSGRVSRISSVFSIYWQGHSELVYILTGLTHCTKLVVECGQMKGTVTGDRGWDGDSRHRHSISSPHHSGSSSSSHSHRSRHTGYSNSRPRHSHSSGSSTSTTTSSSRDTSSGGLGDRDDRGRGAGSGAMAVEDDLLYEVPGIYMIRVSDGNMGPRNVVWPKTSVLWAPDVEISTVRRHSAAVRAFASALRNYMFWMGRRSQEELEVCPPEVEDHLAPLLRGPTRGDSEIFDGLVGSAYQRLRQSDIPRSSSLLLEHCVGMASLKKLLLLDLPRLENFYLCQVCLYELDEDEVGEEMLGMLAGRPGDSGDAAEFFLHRKTMKVAACLALMLNCLHKYQEGLSTIEQLQSVLQQQRLDENDLILVALRRYYRHRTGVHARTLAAAKALISEFAENFSPMGSYTRLGFDRLGALDAEVSIQDLVAVLRA</sequence>
<feature type="compositionally biased region" description="Low complexity" evidence="2">
    <location>
        <begin position="150"/>
        <end position="162"/>
    </location>
</feature>
<gene>
    <name evidence="3" type="primary">UL88</name>
    <name evidence="3" type="ORF">CCMVgp079</name>
</gene>
<proteinExistence type="inferred from homology"/>
<dbReference type="EMBL" id="AF480884">
    <property type="protein sequence ID" value="AAM00727.1"/>
    <property type="molecule type" value="Genomic_DNA"/>
</dbReference>
<evidence type="ECO:0000313" key="5">
    <source>
        <dbReference type="Proteomes" id="UP000099188"/>
    </source>
</evidence>
<feature type="region of interest" description="Disordered" evidence="2">
    <location>
        <begin position="6"/>
        <end position="27"/>
    </location>
</feature>
<dbReference type="RefSeq" id="NP_612721.1">
    <property type="nucleotide sequence ID" value="NC_003521.1"/>
</dbReference>
<feature type="region of interest" description="Disordered" evidence="2">
    <location>
        <begin position="134"/>
        <end position="215"/>
    </location>
</feature>
<dbReference type="GeneID" id="935487"/>
<comment type="similarity">
    <text evidence="1">Belongs to the herpesviridae U59/UL88 family.</text>
</comment>
<dbReference type="OrthoDB" id="6311at10239"/>
<organism evidence="3 5">
    <name type="scientific">Panine betaherpesvirus 2</name>
    <name type="common">Chimpanzee cytomegalovirus</name>
    <dbReference type="NCBI Taxonomy" id="188763"/>
    <lineage>
        <taxon>Viruses</taxon>
        <taxon>Duplodnaviria</taxon>
        <taxon>Heunggongvirae</taxon>
        <taxon>Peploviricota</taxon>
        <taxon>Herviviricetes</taxon>
        <taxon>Herpesvirales</taxon>
        <taxon>Orthoherpesviridae</taxon>
        <taxon>Betaherpesvirinae</taxon>
        <taxon>Cytomegalovirus</taxon>
        <taxon>Cytomegalovirus paninebeta2</taxon>
    </lineage>
</organism>
<protein>
    <submittedName>
        <fullName evidence="3">Tegument protein UL88</fullName>
    </submittedName>
</protein>
<dbReference type="Pfam" id="PF04529">
    <property type="entry name" value="Herpes_U59"/>
    <property type="match status" value="1"/>
</dbReference>